<gene>
    <name evidence="1" type="ORF">HLUCCA05_12695</name>
</gene>
<evidence type="ECO:0000313" key="2">
    <source>
        <dbReference type="Proteomes" id="UP000050413"/>
    </source>
</evidence>
<dbReference type="RefSeq" id="WP_072245999.1">
    <property type="nucleotide sequence ID" value="NZ_FBYC01000004.1"/>
</dbReference>
<accession>A0A0P7W9U7</accession>
<evidence type="ECO:0000313" key="1">
    <source>
        <dbReference type="EMBL" id="KPP94172.1"/>
    </source>
</evidence>
<comment type="caution">
    <text evidence="1">The sequence shown here is derived from an EMBL/GenBank/DDBJ whole genome shotgun (WGS) entry which is preliminary data.</text>
</comment>
<proteinExistence type="predicted"/>
<dbReference type="OrthoDB" id="9896565at2"/>
<dbReference type="Proteomes" id="UP000050413">
    <property type="component" value="Unassembled WGS sequence"/>
</dbReference>
<dbReference type="AlphaFoldDB" id="A0A0P7W9U7"/>
<dbReference type="EMBL" id="LJSG01000006">
    <property type="protein sequence ID" value="KPP94172.1"/>
    <property type="molecule type" value="Genomic_DNA"/>
</dbReference>
<organism evidence="1 2">
    <name type="scientific">Roseibaca calidilacus</name>
    <dbReference type="NCBI Taxonomy" id="1666912"/>
    <lineage>
        <taxon>Bacteria</taxon>
        <taxon>Pseudomonadati</taxon>
        <taxon>Pseudomonadota</taxon>
        <taxon>Alphaproteobacteria</taxon>
        <taxon>Rhodobacterales</taxon>
        <taxon>Paracoccaceae</taxon>
        <taxon>Roseinatronobacter</taxon>
    </lineage>
</organism>
<reference evidence="1 2" key="1">
    <citation type="submission" date="2015-09" db="EMBL/GenBank/DDBJ databases">
        <title>Identification and resolution of microdiversity through metagenomic sequencing of parallel consortia.</title>
        <authorList>
            <person name="Nelson W.C."/>
            <person name="Romine M.F."/>
            <person name="Lindemann S.R."/>
        </authorList>
    </citation>
    <scope>NUCLEOTIDE SEQUENCE [LARGE SCALE GENOMIC DNA]</scope>
    <source>
        <strain evidence="1">HL-91</strain>
    </source>
</reference>
<sequence length="97" mass="10830">MSKTSYSVRLTEEQNLVLQRRMRNLGYQKAAPFLTDAALGHLGRDAADGDLGWRHDVLERLNDILAAQDDLTVRKKLLDVARRIERAVDAGGDPDAD</sequence>
<protein>
    <submittedName>
        <fullName evidence="1">Uncharacterized protein</fullName>
    </submittedName>
</protein>
<name>A0A0P7W9U7_9RHOB</name>